<dbReference type="InterPro" id="IPR029063">
    <property type="entry name" value="SAM-dependent_MTases_sf"/>
</dbReference>
<keyword evidence="3" id="KW-1185">Reference proteome</keyword>
<dbReference type="EMBL" id="NAJL01000074">
    <property type="protein sequence ID" value="TKA22461.1"/>
    <property type="molecule type" value="Genomic_DNA"/>
</dbReference>
<evidence type="ECO:0000313" key="2">
    <source>
        <dbReference type="EMBL" id="TKA22461.1"/>
    </source>
</evidence>
<dbReference type="CDD" id="cd02440">
    <property type="entry name" value="AdoMet_MTases"/>
    <property type="match status" value="1"/>
</dbReference>
<dbReference type="Gene3D" id="3.40.50.150">
    <property type="entry name" value="Vaccinia Virus protein VP39"/>
    <property type="match status" value="1"/>
</dbReference>
<protein>
    <recommendedName>
        <fullName evidence="1">Methyltransferase type 11 domain-containing protein</fullName>
    </recommendedName>
</protein>
<gene>
    <name evidence="2" type="ORF">B0A50_08004</name>
</gene>
<proteinExistence type="predicted"/>
<dbReference type="GO" id="GO:0008757">
    <property type="term" value="F:S-adenosylmethionine-dependent methyltransferase activity"/>
    <property type="evidence" value="ECO:0007669"/>
    <property type="project" value="InterPro"/>
</dbReference>
<evidence type="ECO:0000259" key="1">
    <source>
        <dbReference type="Pfam" id="PF08241"/>
    </source>
</evidence>
<dbReference type="OrthoDB" id="2013972at2759"/>
<dbReference type="Pfam" id="PF08241">
    <property type="entry name" value="Methyltransf_11"/>
    <property type="match status" value="1"/>
</dbReference>
<accession>A0A4U0TKP1</accession>
<dbReference type="AlphaFoldDB" id="A0A4U0TKP1"/>
<organism evidence="2 3">
    <name type="scientific">Salinomyces thailandicus</name>
    <dbReference type="NCBI Taxonomy" id="706561"/>
    <lineage>
        <taxon>Eukaryota</taxon>
        <taxon>Fungi</taxon>
        <taxon>Dikarya</taxon>
        <taxon>Ascomycota</taxon>
        <taxon>Pezizomycotina</taxon>
        <taxon>Dothideomycetes</taxon>
        <taxon>Dothideomycetidae</taxon>
        <taxon>Mycosphaerellales</taxon>
        <taxon>Teratosphaeriaceae</taxon>
        <taxon>Salinomyces</taxon>
    </lineage>
</organism>
<evidence type="ECO:0000313" key="3">
    <source>
        <dbReference type="Proteomes" id="UP000308549"/>
    </source>
</evidence>
<name>A0A4U0TKP1_9PEZI</name>
<feature type="domain" description="Methyltransferase type 11" evidence="1">
    <location>
        <begin position="43"/>
        <end position="151"/>
    </location>
</feature>
<sequence>MRSVLNTNPSASRIIAVNEKVTGPPAAEMLRRCEITNPQLNILDNACGGGILTAEVLRLAAQQPEGFHLDKVVAGDIDEQMLSYVRQRKENNTVAQPNAWEIVTAERIDQQDIPYPAGTFTHIFNNFGVFFCPDDTKAMSETLRALKHGGTAGFTSWKNISWWSEIAQPALAEYIPEAPTLPAPGQLFPNRGWSDPSVIPGKMQSVGFTDVRVDEYSFTPNVEPADFAEAMAVLVKVGTKRLWSEDENKEFAGRIENALLHYMKGKWEGGRWTGKMVAIMALGKKA</sequence>
<dbReference type="PANTHER" id="PTHR43591">
    <property type="entry name" value="METHYLTRANSFERASE"/>
    <property type="match status" value="1"/>
</dbReference>
<reference evidence="2 3" key="1">
    <citation type="submission" date="2017-03" db="EMBL/GenBank/DDBJ databases">
        <title>Genomes of endolithic fungi from Antarctica.</title>
        <authorList>
            <person name="Coleine C."/>
            <person name="Masonjones S."/>
            <person name="Stajich J.E."/>
        </authorList>
    </citation>
    <scope>NUCLEOTIDE SEQUENCE [LARGE SCALE GENOMIC DNA]</scope>
    <source>
        <strain evidence="2 3">CCFEE 6315</strain>
    </source>
</reference>
<dbReference type="SUPFAM" id="SSF53335">
    <property type="entry name" value="S-adenosyl-L-methionine-dependent methyltransferases"/>
    <property type="match status" value="1"/>
</dbReference>
<comment type="caution">
    <text evidence="2">The sequence shown here is derived from an EMBL/GenBank/DDBJ whole genome shotgun (WGS) entry which is preliminary data.</text>
</comment>
<dbReference type="Proteomes" id="UP000308549">
    <property type="component" value="Unassembled WGS sequence"/>
</dbReference>
<dbReference type="InterPro" id="IPR013216">
    <property type="entry name" value="Methyltransf_11"/>
</dbReference>
<dbReference type="PANTHER" id="PTHR43591:SF24">
    <property type="entry name" value="2-METHOXY-6-POLYPRENYL-1,4-BENZOQUINOL METHYLASE, MITOCHONDRIAL"/>
    <property type="match status" value="1"/>
</dbReference>